<accession>A0ABW5AVB2</accession>
<protein>
    <submittedName>
        <fullName evidence="2">DUF6892 domain-containing protein</fullName>
    </submittedName>
</protein>
<evidence type="ECO:0000313" key="2">
    <source>
        <dbReference type="EMBL" id="MFD2185811.1"/>
    </source>
</evidence>
<dbReference type="Proteomes" id="UP001597344">
    <property type="component" value="Unassembled WGS sequence"/>
</dbReference>
<sequence>MILAVCFDLHENKIETIEITTFKDSSIKEIPKNKYIVKEIDEEQVEFLDFGFKLCIIQELMYCKKLISPKFDLFEFVIWYTQRDIDLEKEGYDPTLSPTFCE</sequence>
<evidence type="ECO:0000313" key="3">
    <source>
        <dbReference type="Proteomes" id="UP001597344"/>
    </source>
</evidence>
<reference evidence="3" key="1">
    <citation type="journal article" date="2019" name="Int. J. Syst. Evol. Microbiol.">
        <title>The Global Catalogue of Microorganisms (GCM) 10K type strain sequencing project: providing services to taxonomists for standard genome sequencing and annotation.</title>
        <authorList>
            <consortium name="The Broad Institute Genomics Platform"/>
            <consortium name="The Broad Institute Genome Sequencing Center for Infectious Disease"/>
            <person name="Wu L."/>
            <person name="Ma J."/>
        </authorList>
    </citation>
    <scope>NUCLEOTIDE SEQUENCE [LARGE SCALE GENOMIC DNA]</scope>
    <source>
        <strain evidence="3">DT92</strain>
    </source>
</reference>
<dbReference type="InterPro" id="IPR054187">
    <property type="entry name" value="DUF6892"/>
</dbReference>
<organism evidence="2 3">
    <name type="scientific">Aquimarina celericrescens</name>
    <dbReference type="NCBI Taxonomy" id="1964542"/>
    <lineage>
        <taxon>Bacteria</taxon>
        <taxon>Pseudomonadati</taxon>
        <taxon>Bacteroidota</taxon>
        <taxon>Flavobacteriia</taxon>
        <taxon>Flavobacteriales</taxon>
        <taxon>Flavobacteriaceae</taxon>
        <taxon>Aquimarina</taxon>
    </lineage>
</organism>
<feature type="domain" description="DUF6892" evidence="1">
    <location>
        <begin position="45"/>
        <end position="94"/>
    </location>
</feature>
<gene>
    <name evidence="2" type="ORF">ACFSJT_03340</name>
</gene>
<comment type="caution">
    <text evidence="2">The sequence shown here is derived from an EMBL/GenBank/DDBJ whole genome shotgun (WGS) entry which is preliminary data.</text>
</comment>
<keyword evidence="3" id="KW-1185">Reference proteome</keyword>
<dbReference type="RefSeq" id="WP_378318900.1">
    <property type="nucleotide sequence ID" value="NZ_JBHUHY010000002.1"/>
</dbReference>
<evidence type="ECO:0000259" key="1">
    <source>
        <dbReference type="Pfam" id="PF21832"/>
    </source>
</evidence>
<name>A0ABW5AVB2_9FLAO</name>
<dbReference type="EMBL" id="JBHUHY010000002">
    <property type="protein sequence ID" value="MFD2185811.1"/>
    <property type="molecule type" value="Genomic_DNA"/>
</dbReference>
<dbReference type="Pfam" id="PF21832">
    <property type="entry name" value="DUF6892"/>
    <property type="match status" value="1"/>
</dbReference>
<proteinExistence type="predicted"/>